<evidence type="ECO:0008006" key="3">
    <source>
        <dbReference type="Google" id="ProtNLM"/>
    </source>
</evidence>
<evidence type="ECO:0000313" key="1">
    <source>
        <dbReference type="EMBL" id="MBS4947290.1"/>
    </source>
</evidence>
<dbReference type="AlphaFoldDB" id="A0A943AFT0"/>
<comment type="caution">
    <text evidence="1">The sequence shown here is derived from an EMBL/GenBank/DDBJ whole genome shotgun (WGS) entry which is preliminary data.</text>
</comment>
<sequence length="380" mass="44222">MSETKFLLIDDENEQRELLKSAIDEINAEGGYNQLSFHTVNTPEDAMIALYSDSFQAIIIDLKLLAQDDTVNNDEEISGNILLKKIIEKEIIPIVVRTGFPEKISSEINKDIVKVFPKEEPLYDIIKELINSYSDSVFKIFGSKGEISKNIKELFWSIIPECFSNNNAEVSSLSFEKKETVIIRYISSWLNNKYMFDEKYIDADPIEMYMFPNPIEQVCNCDVYERKDNENCDYYIVLTPSCDLANKKIDEVILCKIKNYGEIPDFIDTLHRYNMEPSKESKKAKKAKESLTKWFRNAHTDSIRYHFLPKFSKFSGGFVDFRSIISLKYNRETGKIEDTNYKKIGVITESFKRDIVARFSSYYHRQGQPEFNCDSVLNNF</sequence>
<dbReference type="Proteomes" id="UP000759590">
    <property type="component" value="Unassembled WGS sequence"/>
</dbReference>
<gene>
    <name evidence="1" type="ORF">KHZ51_01015</name>
</gene>
<evidence type="ECO:0000313" key="2">
    <source>
        <dbReference type="Proteomes" id="UP000759590"/>
    </source>
</evidence>
<dbReference type="EMBL" id="JAGZLW010000002">
    <property type="protein sequence ID" value="MBS4947290.1"/>
    <property type="molecule type" value="Genomic_DNA"/>
</dbReference>
<protein>
    <recommendedName>
        <fullName evidence="3">Response regulatory domain-containing protein</fullName>
    </recommendedName>
</protein>
<accession>A0A943AFT0</accession>
<organism evidence="1 2">
    <name type="scientific">Streptococcus mitis</name>
    <dbReference type="NCBI Taxonomy" id="28037"/>
    <lineage>
        <taxon>Bacteria</taxon>
        <taxon>Bacillati</taxon>
        <taxon>Bacillota</taxon>
        <taxon>Bacilli</taxon>
        <taxon>Lactobacillales</taxon>
        <taxon>Streptococcaceae</taxon>
        <taxon>Streptococcus</taxon>
        <taxon>Streptococcus mitis group</taxon>
    </lineage>
</organism>
<reference evidence="1" key="1">
    <citation type="submission" date="2021-02" db="EMBL/GenBank/DDBJ databases">
        <title>Infant gut strain persistence is associated with maternal origin, phylogeny, and functional potential including surface adhesion and iron acquisition.</title>
        <authorList>
            <person name="Lou Y.C."/>
        </authorList>
    </citation>
    <scope>NUCLEOTIDE SEQUENCE</scope>
    <source>
        <strain evidence="1">L3_114_025G1_dasL3_114_025G1_concoct_29</strain>
    </source>
</reference>
<proteinExistence type="predicted"/>
<name>A0A943AFT0_STRMT</name>
<dbReference type="Gene3D" id="3.40.50.2300">
    <property type="match status" value="1"/>
</dbReference>